<evidence type="ECO:0000256" key="3">
    <source>
        <dbReference type="ARBA" id="ARBA00022723"/>
    </source>
</evidence>
<evidence type="ECO:0000256" key="5">
    <source>
        <dbReference type="ARBA" id="ARBA00037900"/>
    </source>
</evidence>
<dbReference type="Gene3D" id="3.40.50.850">
    <property type="entry name" value="Isochorismatase-like"/>
    <property type="match status" value="1"/>
</dbReference>
<comment type="pathway">
    <text evidence="5">Cofactor biosynthesis; nicotinate biosynthesis; nicotinate from nicotinamide: step 1/1.</text>
</comment>
<dbReference type="InterPro" id="IPR036380">
    <property type="entry name" value="Isochorismatase-like_sf"/>
</dbReference>
<dbReference type="Proteomes" id="UP000650511">
    <property type="component" value="Unassembled WGS sequence"/>
</dbReference>
<dbReference type="GO" id="GO:0019363">
    <property type="term" value="P:pyridine nucleotide biosynthetic process"/>
    <property type="evidence" value="ECO:0007669"/>
    <property type="project" value="UniProtKB-KW"/>
</dbReference>
<evidence type="ECO:0000313" key="9">
    <source>
        <dbReference type="EMBL" id="GGI06180.1"/>
    </source>
</evidence>
<dbReference type="EMBL" id="BMHA01000006">
    <property type="protein sequence ID" value="GGI06180.1"/>
    <property type="molecule type" value="Genomic_DNA"/>
</dbReference>
<name>A0A8J3A870_9ACTN</name>
<dbReference type="GO" id="GO:0046872">
    <property type="term" value="F:metal ion binding"/>
    <property type="evidence" value="ECO:0007669"/>
    <property type="project" value="UniProtKB-KW"/>
</dbReference>
<dbReference type="EC" id="3.5.1.19" evidence="6"/>
<evidence type="ECO:0000313" key="10">
    <source>
        <dbReference type="Proteomes" id="UP000650511"/>
    </source>
</evidence>
<evidence type="ECO:0000256" key="1">
    <source>
        <dbReference type="ARBA" id="ARBA00006336"/>
    </source>
</evidence>
<dbReference type="OrthoDB" id="9791276at2"/>
<feature type="domain" description="Isochorismatase-like" evidence="8">
    <location>
        <begin position="9"/>
        <end position="195"/>
    </location>
</feature>
<dbReference type="InterPro" id="IPR052347">
    <property type="entry name" value="Isochorismatase_Nicotinamidase"/>
</dbReference>
<dbReference type="PANTHER" id="PTHR11080:SF2">
    <property type="entry name" value="LD05707P"/>
    <property type="match status" value="1"/>
</dbReference>
<sequence>MSDRFDPTTALVVVDVQNDFADPDGGLYVEGGEQVVDVVNAQIDAARSAGAFVVYTQDWHPDTTPHFAKDGGVWPTHCVQGTWGAELHPELRVDGPVVRKGVDGGDGYSGFSVRDPISGEESATELGRLLDEAGVRRVVVTGLAGDVCVKATALDASRLGYEVVYPLAATRFVEVAPGDADRALAELRDAGVEVVAA</sequence>
<dbReference type="AlphaFoldDB" id="A0A8J3A870"/>
<keyword evidence="10" id="KW-1185">Reference proteome</keyword>
<comment type="caution">
    <text evidence="9">The sequence shown here is derived from an EMBL/GenBank/DDBJ whole genome shotgun (WGS) entry which is preliminary data.</text>
</comment>
<organism evidence="9 10">
    <name type="scientific">Egicoccus halophilus</name>
    <dbReference type="NCBI Taxonomy" id="1670830"/>
    <lineage>
        <taxon>Bacteria</taxon>
        <taxon>Bacillati</taxon>
        <taxon>Actinomycetota</taxon>
        <taxon>Nitriliruptoria</taxon>
        <taxon>Egicoccales</taxon>
        <taxon>Egicoccaceae</taxon>
        <taxon>Egicoccus</taxon>
    </lineage>
</organism>
<evidence type="ECO:0000256" key="7">
    <source>
        <dbReference type="ARBA" id="ARBA00043224"/>
    </source>
</evidence>
<dbReference type="RefSeq" id="WP_130650643.1">
    <property type="nucleotide sequence ID" value="NZ_BMHA01000006.1"/>
</dbReference>
<dbReference type="InterPro" id="IPR000868">
    <property type="entry name" value="Isochorismatase-like_dom"/>
</dbReference>
<comment type="similarity">
    <text evidence="1">Belongs to the isochorismatase family.</text>
</comment>
<reference evidence="9" key="1">
    <citation type="journal article" date="2014" name="Int. J. Syst. Evol. Microbiol.">
        <title>Complete genome sequence of Corynebacterium casei LMG S-19264T (=DSM 44701T), isolated from a smear-ripened cheese.</title>
        <authorList>
            <consortium name="US DOE Joint Genome Institute (JGI-PGF)"/>
            <person name="Walter F."/>
            <person name="Albersmeier A."/>
            <person name="Kalinowski J."/>
            <person name="Ruckert C."/>
        </authorList>
    </citation>
    <scope>NUCLEOTIDE SEQUENCE</scope>
    <source>
        <strain evidence="9">CGMCC 1.14988</strain>
    </source>
</reference>
<evidence type="ECO:0000256" key="2">
    <source>
        <dbReference type="ARBA" id="ARBA00022642"/>
    </source>
</evidence>
<dbReference type="SUPFAM" id="SSF52499">
    <property type="entry name" value="Isochorismatase-like hydrolases"/>
    <property type="match status" value="1"/>
</dbReference>
<dbReference type="GO" id="GO:0008936">
    <property type="term" value="F:nicotinamidase activity"/>
    <property type="evidence" value="ECO:0007669"/>
    <property type="project" value="UniProtKB-EC"/>
</dbReference>
<reference evidence="9" key="2">
    <citation type="submission" date="2020-09" db="EMBL/GenBank/DDBJ databases">
        <authorList>
            <person name="Sun Q."/>
            <person name="Zhou Y."/>
        </authorList>
    </citation>
    <scope>NUCLEOTIDE SEQUENCE</scope>
    <source>
        <strain evidence="9">CGMCC 1.14988</strain>
    </source>
</reference>
<keyword evidence="4" id="KW-0378">Hydrolase</keyword>
<evidence type="ECO:0000256" key="6">
    <source>
        <dbReference type="ARBA" id="ARBA00039017"/>
    </source>
</evidence>
<keyword evidence="3" id="KW-0479">Metal-binding</keyword>
<protein>
    <recommendedName>
        <fullName evidence="6">nicotinamidase</fullName>
        <ecNumber evidence="6">3.5.1.19</ecNumber>
    </recommendedName>
    <alternativeName>
        <fullName evidence="7">Nicotinamide deamidase</fullName>
    </alternativeName>
</protein>
<dbReference type="PANTHER" id="PTHR11080">
    <property type="entry name" value="PYRAZINAMIDASE/NICOTINAMIDASE"/>
    <property type="match status" value="1"/>
</dbReference>
<gene>
    <name evidence="9" type="ORF">GCM10011354_17800</name>
</gene>
<keyword evidence="2" id="KW-0662">Pyridine nucleotide biosynthesis</keyword>
<accession>A0A8J3A870</accession>
<proteinExistence type="inferred from homology"/>
<evidence type="ECO:0000256" key="4">
    <source>
        <dbReference type="ARBA" id="ARBA00022801"/>
    </source>
</evidence>
<evidence type="ECO:0000259" key="8">
    <source>
        <dbReference type="Pfam" id="PF00857"/>
    </source>
</evidence>
<dbReference type="Pfam" id="PF00857">
    <property type="entry name" value="Isochorismatase"/>
    <property type="match status" value="1"/>
</dbReference>